<evidence type="ECO:0000256" key="11">
    <source>
        <dbReference type="ARBA" id="ARBA00093666"/>
    </source>
</evidence>
<comment type="similarity">
    <text evidence="10">Belongs to the peptidase M15 family.</text>
</comment>
<sequence>MTRNNKLIAPSSRQAVGAVLIASSILALSGCVSDKKALDSAAVATPAAEGQPAPRLAAAMPAASSTASKQPYRDPMLTNVSGVDPQVAAQDSNALTAPTVDPATQRQQPANIGGLVMQSTRINAQAMSIFSDHQALPQNNSTSTIVQPQGVNAYAPENAGPRSSVFSAPPEPQQGEMLPQQSSQDTSTKLAPDQTASLAGGSIPGSTMNALYSAPKQNLLSSLSGLLQKASLPGMTRSAPNGLHVQNDSVEVGCFKPDLMRVIKTVETHFGKPVVVTSGYRDPQHNREVGGAEESMHKSCEAADIQINGVSKWDIAEYIRSLPNRGGVGTYCHTDSVHLDTGNTRDWNWGCGRKRAPIASARAI</sequence>
<evidence type="ECO:0000256" key="9">
    <source>
        <dbReference type="ARBA" id="ARBA00023316"/>
    </source>
</evidence>
<keyword evidence="6" id="KW-0378">Hydrolase</keyword>
<evidence type="ECO:0000259" key="13">
    <source>
        <dbReference type="Pfam" id="PF08291"/>
    </source>
</evidence>
<accession>A0ABS7GUJ1</accession>
<dbReference type="Proteomes" id="UP000717752">
    <property type="component" value="Unassembled WGS sequence"/>
</dbReference>
<gene>
    <name evidence="14" type="ORF">JNB85_13525</name>
</gene>
<feature type="region of interest" description="Disordered" evidence="12">
    <location>
        <begin position="46"/>
        <end position="80"/>
    </location>
</feature>
<keyword evidence="15" id="KW-1185">Reference proteome</keyword>
<reference evidence="14 15" key="1">
    <citation type="journal article" date="2021" name="MBio">
        <title>Poor Competitiveness of Bradyrhizobium in Pigeon Pea Root Colonization in Indian Soils.</title>
        <authorList>
            <person name="Chalasani D."/>
            <person name="Basu A."/>
            <person name="Pullabhotla S.V.S.R.N."/>
            <person name="Jorrin B."/>
            <person name="Neal A.L."/>
            <person name="Poole P.S."/>
            <person name="Podile A.R."/>
            <person name="Tkacz A."/>
        </authorList>
    </citation>
    <scope>NUCLEOTIDE SEQUENCE [LARGE SCALE GENOMIC DNA]</scope>
    <source>
        <strain evidence="14 15">HU56</strain>
    </source>
</reference>
<evidence type="ECO:0000256" key="6">
    <source>
        <dbReference type="ARBA" id="ARBA00022801"/>
    </source>
</evidence>
<evidence type="ECO:0000256" key="2">
    <source>
        <dbReference type="ARBA" id="ARBA00004776"/>
    </source>
</evidence>
<comment type="pathway">
    <text evidence="2">Cell wall biogenesis; cell wall polysaccharide biosynthesis.</text>
</comment>
<dbReference type="PROSITE" id="PS51257">
    <property type="entry name" value="PROKAR_LIPOPROTEIN"/>
    <property type="match status" value="1"/>
</dbReference>
<keyword evidence="3" id="KW-0645">Protease</keyword>
<name>A0ABS7GUJ1_9HYPH</name>
<protein>
    <recommendedName>
        <fullName evidence="11">Murein endopeptidase K</fullName>
    </recommendedName>
</protein>
<evidence type="ECO:0000256" key="12">
    <source>
        <dbReference type="SAM" id="MobiDB-lite"/>
    </source>
</evidence>
<keyword evidence="8" id="KW-0482">Metalloprotease</keyword>
<evidence type="ECO:0000256" key="4">
    <source>
        <dbReference type="ARBA" id="ARBA00022723"/>
    </source>
</evidence>
<keyword evidence="7" id="KW-0862">Zinc</keyword>
<evidence type="ECO:0000256" key="5">
    <source>
        <dbReference type="ARBA" id="ARBA00022729"/>
    </source>
</evidence>
<evidence type="ECO:0000313" key="15">
    <source>
        <dbReference type="Proteomes" id="UP000717752"/>
    </source>
</evidence>
<evidence type="ECO:0000256" key="10">
    <source>
        <dbReference type="ARBA" id="ARBA00093448"/>
    </source>
</evidence>
<feature type="compositionally biased region" description="Polar residues" evidence="12">
    <location>
        <begin position="179"/>
        <end position="197"/>
    </location>
</feature>
<dbReference type="SUPFAM" id="SSF55166">
    <property type="entry name" value="Hedgehog/DD-peptidase"/>
    <property type="match status" value="1"/>
</dbReference>
<evidence type="ECO:0000256" key="7">
    <source>
        <dbReference type="ARBA" id="ARBA00022833"/>
    </source>
</evidence>
<dbReference type="RefSeq" id="WP_220334798.1">
    <property type="nucleotide sequence ID" value="NZ_JAEUAK010000004.1"/>
</dbReference>
<dbReference type="PANTHER" id="PTHR37425:SF1">
    <property type="entry name" value="OUTER MEMBRANE PROTEIN"/>
    <property type="match status" value="1"/>
</dbReference>
<organism evidence="14 15">
    <name type="scientific">Rhizobium mesosinicum</name>
    <dbReference type="NCBI Taxonomy" id="335017"/>
    <lineage>
        <taxon>Bacteria</taxon>
        <taxon>Pseudomonadati</taxon>
        <taxon>Pseudomonadota</taxon>
        <taxon>Alphaproteobacteria</taxon>
        <taxon>Hyphomicrobiales</taxon>
        <taxon>Rhizobiaceae</taxon>
        <taxon>Rhizobium/Agrobacterium group</taxon>
        <taxon>Rhizobium</taxon>
    </lineage>
</organism>
<keyword evidence="4" id="KW-0479">Metal-binding</keyword>
<evidence type="ECO:0000313" key="14">
    <source>
        <dbReference type="EMBL" id="MBW9053431.1"/>
    </source>
</evidence>
<dbReference type="InterPro" id="IPR010275">
    <property type="entry name" value="MepK"/>
</dbReference>
<evidence type="ECO:0000256" key="8">
    <source>
        <dbReference type="ARBA" id="ARBA00023049"/>
    </source>
</evidence>
<comment type="cofactor">
    <cofactor evidence="1">
        <name>Zn(2+)</name>
        <dbReference type="ChEBI" id="CHEBI:29105"/>
    </cofactor>
</comment>
<dbReference type="InterPro" id="IPR013230">
    <property type="entry name" value="Peptidase_M15A_C"/>
</dbReference>
<keyword evidence="9" id="KW-0961">Cell wall biogenesis/degradation</keyword>
<dbReference type="InterPro" id="IPR009045">
    <property type="entry name" value="Zn_M74/Hedgehog-like"/>
</dbReference>
<evidence type="ECO:0000256" key="3">
    <source>
        <dbReference type="ARBA" id="ARBA00022670"/>
    </source>
</evidence>
<comment type="caution">
    <text evidence="14">The sequence shown here is derived from an EMBL/GenBank/DDBJ whole genome shotgun (WGS) entry which is preliminary data.</text>
</comment>
<keyword evidence="5" id="KW-0732">Signal</keyword>
<feature type="domain" description="Peptidase M15A C-terminal" evidence="13">
    <location>
        <begin position="240"/>
        <end position="340"/>
    </location>
</feature>
<feature type="region of interest" description="Disordered" evidence="12">
    <location>
        <begin position="153"/>
        <end position="202"/>
    </location>
</feature>
<proteinExistence type="inferred from homology"/>
<feature type="compositionally biased region" description="Low complexity" evidence="12">
    <location>
        <begin position="52"/>
        <end position="68"/>
    </location>
</feature>
<dbReference type="Gene3D" id="3.30.1380.10">
    <property type="match status" value="1"/>
</dbReference>
<dbReference type="Pfam" id="PF08291">
    <property type="entry name" value="Peptidase_M15_3"/>
    <property type="match status" value="1"/>
</dbReference>
<dbReference type="PANTHER" id="PTHR37425">
    <property type="match status" value="1"/>
</dbReference>
<dbReference type="EMBL" id="JAEUAK010000004">
    <property type="protein sequence ID" value="MBW9053431.1"/>
    <property type="molecule type" value="Genomic_DNA"/>
</dbReference>
<evidence type="ECO:0000256" key="1">
    <source>
        <dbReference type="ARBA" id="ARBA00001947"/>
    </source>
</evidence>